<accession>A0A4R6IFQ7</accession>
<dbReference type="EMBL" id="SNWN01000010">
    <property type="protein sequence ID" value="TDO20477.1"/>
    <property type="molecule type" value="Genomic_DNA"/>
</dbReference>
<sequence length="136" mass="14685">MNKKIKLFIGLPIAAIGVGVAAISCTYAISTSNEALVKNEITRLSNLSAQNRTSSNDAITSSESSSVTYKDNITKLAQDFPGFKFDTEKFKYTVKSETNPNKISKVIVLTVSLIKDSSISFDTANITLSGFLSANY</sequence>
<gene>
    <name evidence="1" type="ORF">EI74_0307</name>
</gene>
<proteinExistence type="predicted"/>
<dbReference type="RefSeq" id="WP_094254477.1">
    <property type="nucleotide sequence ID" value="NZ_NNCE01000002.1"/>
</dbReference>
<evidence type="ECO:0000313" key="1">
    <source>
        <dbReference type="EMBL" id="TDO20477.1"/>
    </source>
</evidence>
<comment type="caution">
    <text evidence="1">The sequence shown here is derived from an EMBL/GenBank/DDBJ whole genome shotgun (WGS) entry which is preliminary data.</text>
</comment>
<dbReference type="AlphaFoldDB" id="A0A4R6IFQ7"/>
<reference evidence="1 2" key="1">
    <citation type="submission" date="2019-03" db="EMBL/GenBank/DDBJ databases">
        <title>Genomic Encyclopedia of Archaeal and Bacterial Type Strains, Phase II (KMG-II): from individual species to whole genera.</title>
        <authorList>
            <person name="Goeker M."/>
        </authorList>
    </citation>
    <scope>NUCLEOTIDE SEQUENCE [LARGE SCALE GENOMIC DNA]</scope>
    <source>
        <strain evidence="1 2">ATCC 700618</strain>
    </source>
</reference>
<name>A0A4R6IFQ7_9MOLU</name>
<evidence type="ECO:0000313" key="2">
    <source>
        <dbReference type="Proteomes" id="UP000295518"/>
    </source>
</evidence>
<dbReference type="PROSITE" id="PS51257">
    <property type="entry name" value="PROKAR_LIPOPROTEIN"/>
    <property type="match status" value="1"/>
</dbReference>
<dbReference type="Proteomes" id="UP000295518">
    <property type="component" value="Unassembled WGS sequence"/>
</dbReference>
<organism evidence="1 2">
    <name type="scientific">Mycoplasma testudineum</name>
    <dbReference type="NCBI Taxonomy" id="244584"/>
    <lineage>
        <taxon>Bacteria</taxon>
        <taxon>Bacillati</taxon>
        <taxon>Mycoplasmatota</taxon>
        <taxon>Mollicutes</taxon>
        <taxon>Mycoplasmataceae</taxon>
        <taxon>Mycoplasma</taxon>
    </lineage>
</organism>
<protein>
    <submittedName>
        <fullName evidence="1">Uncharacterized protein</fullName>
    </submittedName>
</protein>
<keyword evidence="2" id="KW-1185">Reference proteome</keyword>